<dbReference type="SUPFAM" id="SSF49899">
    <property type="entry name" value="Concanavalin A-like lectins/glucanases"/>
    <property type="match status" value="1"/>
</dbReference>
<evidence type="ECO:0000313" key="1">
    <source>
        <dbReference type="EMBL" id="QOR57400.1"/>
    </source>
</evidence>
<sequence length="1154" mass="129223">MKTLLYNPIFINPLAYYVFPRLTRYLQPDNESTAEPANYIGTIEVRVIAYGDTNLVRTYTNTNEIDLSEFKNTYIRISLFTKVGSCVLGEWKVGGIKEDLPYIDPEVLESLRAVVVVDNKNNYDKDRATITNLVDPDNPFIASNFAWKANSGYGKYEEDFTQRPPWYAYPGVNVTPNKISLNSNFRPSEAWIIYKTTNNPLNDFKVKITGIPDGGTLYFYLTGISNKNIKLVNGNNDIKFDIPTTLGSSGFRIENPNLDWSKLVIEQIPFFQGALVTDGVDDLITSTKTAQEMLGGSTEITVVSMINSIIPYRLQLSYTNAFPINRTNAAPLRNEVSNTGKTGIYGYTYKNNVVSVINNVLGDKNDYTAAITGEPQVDDRFEVTRTKFNSSVAWYWTFIAKKALTTDQINQVIAYFNLDRTLKPDILCNTIKQGITNENHAEFGDRLIDFSGNGRDIQLNNIAWKGDSGIGKYVEDFTTWYGAKGVLQTFSKIEVTDGFKHNWVINRSSGESAINSFKVLIKGIPENGYIQYRYFESEDATKKSSIDIYEDGEYSLPNSTLNNLNDLVGFQLFAKIPPLDSQSFIGLTITQIPSHAGSLCLDGVNDFGKVTGMPIYKDYTFIIDRQIITNDESGGIVASKSESAGDVTKQGAFIFEYLSTNAISTWSYYKNNSLVANSDSNRNISYQSKYSYNGKSIEIGESKDSDKLWIGTIRDNDDRFANIAIYSLMSFPYSMSEFLIERQLKKHKLGTLYPDMVEFRPVIKSNASYDNIVFYYKNEKVENGTYFTVGSSIGMHIRLSSSPVNEIKSITINGIPATFKFHDANNNIYQYDFNLTSKSPQKINITIDEYIRFEDIVQPYPVLLRFNDENGNEVSWGGKFRVGSTITRIGSIADPESNLLNGLYSVSGLSLNGKAVTSSTSIVEKQMVFKTTATYLLDNNEPKCILSPSRLRIPNSSYKILGHIPDISGHGNHGVIHNSAYAEGSGVNEDGSYQLDGVDDFVTIPTTVGGKQVLMKVNWLSDVGAVTLYDQRLNLSDYEFAIYNGTRDLDDNPVMAYQGRNNGQTYIDGILNSNIMASELKAITHNITITNELSLGINNTYPVIGSTRSNTHFAQMSLYDFMLFDDISTDDKIKQLNEYVGIEGNTDDLFNETN</sequence>
<protein>
    <submittedName>
        <fullName evidence="1">Uncharacterized protein</fullName>
    </submittedName>
</protein>
<keyword evidence="2" id="KW-1185">Reference proteome</keyword>
<accession>A0A7M1RWK3</accession>
<dbReference type="RefSeq" id="YP_010112852.1">
    <property type="nucleotide sequence ID" value="NC_055896.1"/>
</dbReference>
<organism evidence="1 2">
    <name type="scientific">uncultured phage cr113_1</name>
    <dbReference type="NCBI Taxonomy" id="2772087"/>
    <lineage>
        <taxon>Viruses</taxon>
        <taxon>Duplodnaviria</taxon>
        <taxon>Heunggongvirae</taxon>
        <taxon>Uroviricota</taxon>
        <taxon>Caudoviricetes</taxon>
        <taxon>Crassvirales</taxon>
        <taxon>Suoliviridae</taxon>
        <taxon>Loutivirinae</taxon>
        <taxon>Buchavirus</taxon>
        <taxon>Buchavirus coli</taxon>
    </lineage>
</organism>
<reference evidence="1 2" key="1">
    <citation type="submission" date="2020-07" db="EMBL/GenBank/DDBJ databases">
        <title>Taxonomic proposal: Crassvirales, a new order of highly abundant and diverse bacterial viruses.</title>
        <authorList>
            <person name="Shkoporov A.N."/>
            <person name="Stockdale S.R."/>
            <person name="Guerin E."/>
            <person name="Ross R.P."/>
            <person name="Hill C."/>
        </authorList>
    </citation>
    <scope>NUCLEOTIDE SEQUENCE [LARGE SCALE GENOMIC DNA]</scope>
</reference>
<dbReference type="EMBL" id="MT774403">
    <property type="protein sequence ID" value="QOR57400.1"/>
    <property type="molecule type" value="Genomic_DNA"/>
</dbReference>
<dbReference type="InterPro" id="IPR013320">
    <property type="entry name" value="ConA-like_dom_sf"/>
</dbReference>
<evidence type="ECO:0000313" key="2">
    <source>
        <dbReference type="Proteomes" id="UP000593598"/>
    </source>
</evidence>
<proteinExistence type="predicted"/>
<dbReference type="KEGG" id="vg:65131339"/>
<name>A0A7M1RWK3_9CAUD</name>
<dbReference type="GeneID" id="65131339"/>
<dbReference type="Proteomes" id="UP000593598">
    <property type="component" value="Segment"/>
</dbReference>